<sequence>MQGSPLPVLGLDIWNALVSFLGTGQYLPLSSVSRAWQDSLNSSAYQKRTAFKHVCLSPHLLQWGFDTGCPAAAPVTLAAAAAAAPASTRLAVLQTARRNGCPWPPPDQHLCGALATAGDVAALRWAHGDGCPLDDSVCANAAAAGRVEALTWALAVGAQRGAEACARAAMHGQLEALRRLRGAGCAWDAWTRVLAERGGHAEVAEWARAHGAPGDDYM</sequence>
<protein>
    <recommendedName>
        <fullName evidence="3">F-box domain-containing protein</fullName>
    </recommendedName>
</protein>
<keyword evidence="2" id="KW-1185">Reference proteome</keyword>
<gene>
    <name evidence="1" type="ORF">JKP88DRAFT_316232</name>
</gene>
<dbReference type="EMBL" id="JAFCMP010000190">
    <property type="protein sequence ID" value="KAG5183767.1"/>
    <property type="molecule type" value="Genomic_DNA"/>
</dbReference>
<evidence type="ECO:0000313" key="2">
    <source>
        <dbReference type="Proteomes" id="UP000664859"/>
    </source>
</evidence>
<comment type="caution">
    <text evidence="1">The sequence shown here is derived from an EMBL/GenBank/DDBJ whole genome shotgun (WGS) entry which is preliminary data.</text>
</comment>
<reference evidence="1" key="1">
    <citation type="submission" date="2021-02" db="EMBL/GenBank/DDBJ databases">
        <title>First Annotated Genome of the Yellow-green Alga Tribonema minus.</title>
        <authorList>
            <person name="Mahan K.M."/>
        </authorList>
    </citation>
    <scope>NUCLEOTIDE SEQUENCE</scope>
    <source>
        <strain evidence="1">UTEX B ZZ1240</strain>
    </source>
</reference>
<organism evidence="1 2">
    <name type="scientific">Tribonema minus</name>
    <dbReference type="NCBI Taxonomy" id="303371"/>
    <lineage>
        <taxon>Eukaryota</taxon>
        <taxon>Sar</taxon>
        <taxon>Stramenopiles</taxon>
        <taxon>Ochrophyta</taxon>
        <taxon>PX clade</taxon>
        <taxon>Xanthophyceae</taxon>
        <taxon>Tribonematales</taxon>
        <taxon>Tribonemataceae</taxon>
        <taxon>Tribonema</taxon>
    </lineage>
</organism>
<evidence type="ECO:0008006" key="3">
    <source>
        <dbReference type="Google" id="ProtNLM"/>
    </source>
</evidence>
<dbReference type="AlphaFoldDB" id="A0A835YXV9"/>
<name>A0A835YXV9_9STRA</name>
<evidence type="ECO:0000313" key="1">
    <source>
        <dbReference type="EMBL" id="KAG5183767.1"/>
    </source>
</evidence>
<accession>A0A835YXV9</accession>
<dbReference type="Proteomes" id="UP000664859">
    <property type="component" value="Unassembled WGS sequence"/>
</dbReference>
<proteinExistence type="predicted"/>